<comment type="similarity">
    <text evidence="2 6">Belongs to the ABC-3 integral membrane protein family.</text>
</comment>
<dbReference type="OrthoDB" id="3260923at2"/>
<organism evidence="8 9">
    <name type="scientific">Agrococcus casei LMG 22410</name>
    <dbReference type="NCBI Taxonomy" id="1255656"/>
    <lineage>
        <taxon>Bacteria</taxon>
        <taxon>Bacillati</taxon>
        <taxon>Actinomycetota</taxon>
        <taxon>Actinomycetes</taxon>
        <taxon>Micrococcales</taxon>
        <taxon>Microbacteriaceae</taxon>
        <taxon>Agrococcus</taxon>
    </lineage>
</organism>
<evidence type="ECO:0000256" key="6">
    <source>
        <dbReference type="RuleBase" id="RU003943"/>
    </source>
</evidence>
<dbReference type="EMBL" id="FUHU01000003">
    <property type="protein sequence ID" value="SJM46401.1"/>
    <property type="molecule type" value="Genomic_DNA"/>
</dbReference>
<evidence type="ECO:0000256" key="7">
    <source>
        <dbReference type="SAM" id="Phobius"/>
    </source>
</evidence>
<dbReference type="InterPro" id="IPR037294">
    <property type="entry name" value="ABC_BtuC-like"/>
</dbReference>
<dbReference type="GeneID" id="303171684"/>
<dbReference type="PANTHER" id="PTHR30477">
    <property type="entry name" value="ABC-TRANSPORTER METAL-BINDING PROTEIN"/>
    <property type="match status" value="1"/>
</dbReference>
<dbReference type="GO" id="GO:0043190">
    <property type="term" value="C:ATP-binding cassette (ABC) transporter complex"/>
    <property type="evidence" value="ECO:0007669"/>
    <property type="project" value="InterPro"/>
</dbReference>
<evidence type="ECO:0000256" key="2">
    <source>
        <dbReference type="ARBA" id="ARBA00008034"/>
    </source>
</evidence>
<dbReference type="SUPFAM" id="SSF81345">
    <property type="entry name" value="ABC transporter involved in vitamin B12 uptake, BtuC"/>
    <property type="match status" value="1"/>
</dbReference>
<dbReference type="Pfam" id="PF00950">
    <property type="entry name" value="ABC-3"/>
    <property type="match status" value="1"/>
</dbReference>
<feature type="transmembrane region" description="Helical" evidence="7">
    <location>
        <begin position="81"/>
        <end position="103"/>
    </location>
</feature>
<feature type="transmembrane region" description="Helical" evidence="7">
    <location>
        <begin position="123"/>
        <end position="142"/>
    </location>
</feature>
<dbReference type="AlphaFoldDB" id="A0A1R4ES12"/>
<dbReference type="PANTHER" id="PTHR30477:SF21">
    <property type="entry name" value="ABC-3 PROTEIN"/>
    <property type="match status" value="1"/>
</dbReference>
<protein>
    <submittedName>
        <fullName evidence="8">Manganese ABC transporter, inner membrane permease protein SitD</fullName>
    </submittedName>
</protein>
<proteinExistence type="inferred from homology"/>
<keyword evidence="3 6" id="KW-0812">Transmembrane</keyword>
<accession>A0A1R4ES12</accession>
<feature type="transmembrane region" description="Helical" evidence="7">
    <location>
        <begin position="211"/>
        <end position="229"/>
    </location>
</feature>
<name>A0A1R4ES12_9MICO</name>
<evidence type="ECO:0000313" key="8">
    <source>
        <dbReference type="EMBL" id="SJM46401.1"/>
    </source>
</evidence>
<keyword evidence="9" id="KW-1185">Reference proteome</keyword>
<keyword evidence="4 7" id="KW-1133">Transmembrane helix</keyword>
<dbReference type="RefSeq" id="WP_086990020.1">
    <property type="nucleotide sequence ID" value="NZ_FUHU01000003.1"/>
</dbReference>
<feature type="transmembrane region" description="Helical" evidence="7">
    <location>
        <begin position="180"/>
        <end position="199"/>
    </location>
</feature>
<dbReference type="Gene3D" id="1.10.3470.10">
    <property type="entry name" value="ABC transporter involved in vitamin B12 uptake, BtuC"/>
    <property type="match status" value="1"/>
</dbReference>
<evidence type="ECO:0000256" key="4">
    <source>
        <dbReference type="ARBA" id="ARBA00022989"/>
    </source>
</evidence>
<feature type="transmembrane region" description="Helical" evidence="7">
    <location>
        <begin position="47"/>
        <end position="69"/>
    </location>
</feature>
<dbReference type="InterPro" id="IPR001626">
    <property type="entry name" value="ABC_TroCD"/>
</dbReference>
<gene>
    <name evidence="8" type="ORF">CZ674_00465</name>
</gene>
<dbReference type="Proteomes" id="UP000195787">
    <property type="component" value="Unassembled WGS sequence"/>
</dbReference>
<sequence>MDYFTRALIEAVLAGGLAGLVGVIVVVRDRAFFTMSLTHATFPGAVAAVLLGIPPVLGAAAASLGLVGIASGIGRMRAQGASVASGIMLTTGFALGMLLQSVSTTSVNVESFLTGSILATSNGQLVLTATVLAASALALLLFGRRVVFESFDAAGYRAAGQKPIVIEMVVLLMISSTVVTLMPVVGSILAVALIVAPAAAAKQLTRSTTGMFFVAPIIGIAAGVIGLLASRALEVSAGGAITLTAALIYLLALLPWRRFRSMVKTS</sequence>
<keyword evidence="5 7" id="KW-0472">Membrane</keyword>
<evidence type="ECO:0000256" key="5">
    <source>
        <dbReference type="ARBA" id="ARBA00023136"/>
    </source>
</evidence>
<comment type="subcellular location">
    <subcellularLocation>
        <location evidence="6">Cell membrane</location>
        <topology evidence="6">Multi-pass membrane protein</topology>
    </subcellularLocation>
    <subcellularLocation>
        <location evidence="1">Membrane</location>
        <topology evidence="1">Multi-pass membrane protein</topology>
    </subcellularLocation>
</comment>
<feature type="transmembrane region" description="Helical" evidence="7">
    <location>
        <begin position="7"/>
        <end position="27"/>
    </location>
</feature>
<dbReference type="GO" id="GO:0055085">
    <property type="term" value="P:transmembrane transport"/>
    <property type="evidence" value="ECO:0007669"/>
    <property type="project" value="InterPro"/>
</dbReference>
<evidence type="ECO:0000313" key="9">
    <source>
        <dbReference type="Proteomes" id="UP000195787"/>
    </source>
</evidence>
<reference evidence="8 9" key="1">
    <citation type="submission" date="2017-02" db="EMBL/GenBank/DDBJ databases">
        <authorList>
            <person name="Peterson S.W."/>
        </authorList>
    </citation>
    <scope>NUCLEOTIDE SEQUENCE [LARGE SCALE GENOMIC DNA]</scope>
    <source>
        <strain evidence="8 9">LMG 22410</strain>
    </source>
</reference>
<evidence type="ECO:0000256" key="1">
    <source>
        <dbReference type="ARBA" id="ARBA00004141"/>
    </source>
</evidence>
<evidence type="ECO:0000256" key="3">
    <source>
        <dbReference type="ARBA" id="ARBA00022692"/>
    </source>
</evidence>
<feature type="transmembrane region" description="Helical" evidence="7">
    <location>
        <begin position="235"/>
        <end position="256"/>
    </location>
</feature>
<keyword evidence="6" id="KW-0813">Transport</keyword>